<dbReference type="AlphaFoldDB" id="A0A934RYU1"/>
<keyword evidence="13" id="KW-0675">Receptor</keyword>
<dbReference type="InterPro" id="IPR037066">
    <property type="entry name" value="Plug_dom_sf"/>
</dbReference>
<feature type="domain" description="TonB-dependent receptor plug" evidence="12">
    <location>
        <begin position="77"/>
        <end position="178"/>
    </location>
</feature>
<keyword evidence="5" id="KW-0812">Transmembrane</keyword>
<dbReference type="InterPro" id="IPR012910">
    <property type="entry name" value="Plug_dom"/>
</dbReference>
<keyword evidence="14" id="KW-1185">Reference proteome</keyword>
<evidence type="ECO:0000256" key="11">
    <source>
        <dbReference type="SAM" id="SignalP"/>
    </source>
</evidence>
<evidence type="ECO:0000256" key="8">
    <source>
        <dbReference type="ARBA" id="ARBA00023065"/>
    </source>
</evidence>
<keyword evidence="3" id="KW-1134">Transmembrane beta strand</keyword>
<keyword evidence="10" id="KW-0998">Cell outer membrane</keyword>
<dbReference type="RefSeq" id="WP_200354234.1">
    <property type="nucleotide sequence ID" value="NZ_JAENIL010000005.1"/>
</dbReference>
<protein>
    <submittedName>
        <fullName evidence="13">TonB-dependent receptor plug domain-containing protein</fullName>
    </submittedName>
</protein>
<dbReference type="Pfam" id="PF07715">
    <property type="entry name" value="Plug"/>
    <property type="match status" value="1"/>
</dbReference>
<dbReference type="GO" id="GO:0015344">
    <property type="term" value="F:siderophore uptake transmembrane transporter activity"/>
    <property type="evidence" value="ECO:0007669"/>
    <property type="project" value="TreeGrafter"/>
</dbReference>
<evidence type="ECO:0000256" key="9">
    <source>
        <dbReference type="ARBA" id="ARBA00023136"/>
    </source>
</evidence>
<dbReference type="InterPro" id="IPR039426">
    <property type="entry name" value="TonB-dep_rcpt-like"/>
</dbReference>
<name>A0A934RYU1_9BACT</name>
<evidence type="ECO:0000256" key="1">
    <source>
        <dbReference type="ARBA" id="ARBA00004571"/>
    </source>
</evidence>
<evidence type="ECO:0000256" key="7">
    <source>
        <dbReference type="ARBA" id="ARBA00023004"/>
    </source>
</evidence>
<dbReference type="Gene3D" id="2.40.170.20">
    <property type="entry name" value="TonB-dependent receptor, beta-barrel domain"/>
    <property type="match status" value="1"/>
</dbReference>
<dbReference type="InterPro" id="IPR036942">
    <property type="entry name" value="Beta-barrel_TonB_sf"/>
</dbReference>
<evidence type="ECO:0000313" key="14">
    <source>
        <dbReference type="Proteomes" id="UP000617628"/>
    </source>
</evidence>
<feature type="chain" id="PRO_5037897781" evidence="11">
    <location>
        <begin position="33"/>
        <end position="1015"/>
    </location>
</feature>
<dbReference type="PANTHER" id="PTHR32552">
    <property type="entry name" value="FERRICHROME IRON RECEPTOR-RELATED"/>
    <property type="match status" value="1"/>
</dbReference>
<evidence type="ECO:0000259" key="12">
    <source>
        <dbReference type="Pfam" id="PF07715"/>
    </source>
</evidence>
<evidence type="ECO:0000256" key="5">
    <source>
        <dbReference type="ARBA" id="ARBA00022692"/>
    </source>
</evidence>
<proteinExistence type="predicted"/>
<dbReference type="GO" id="GO:0009279">
    <property type="term" value="C:cell outer membrane"/>
    <property type="evidence" value="ECO:0007669"/>
    <property type="project" value="UniProtKB-SubCell"/>
</dbReference>
<comment type="caution">
    <text evidence="13">The sequence shown here is derived from an EMBL/GenBank/DDBJ whole genome shotgun (WGS) entry which is preliminary data.</text>
</comment>
<evidence type="ECO:0000256" key="6">
    <source>
        <dbReference type="ARBA" id="ARBA00022729"/>
    </source>
</evidence>
<gene>
    <name evidence="13" type="ORF">JIN87_04005</name>
</gene>
<evidence type="ECO:0000313" key="13">
    <source>
        <dbReference type="EMBL" id="MBK1876018.1"/>
    </source>
</evidence>
<evidence type="ECO:0000256" key="4">
    <source>
        <dbReference type="ARBA" id="ARBA00022496"/>
    </source>
</evidence>
<evidence type="ECO:0000256" key="10">
    <source>
        <dbReference type="ARBA" id="ARBA00023237"/>
    </source>
</evidence>
<evidence type="ECO:0000256" key="3">
    <source>
        <dbReference type="ARBA" id="ARBA00022452"/>
    </source>
</evidence>
<keyword evidence="6 11" id="KW-0732">Signal</keyword>
<dbReference type="Proteomes" id="UP000617628">
    <property type="component" value="Unassembled WGS sequence"/>
</dbReference>
<dbReference type="PANTHER" id="PTHR32552:SF68">
    <property type="entry name" value="FERRICHROME OUTER MEMBRANE TRANSPORTER_PHAGE RECEPTOR"/>
    <property type="match status" value="1"/>
</dbReference>
<evidence type="ECO:0000256" key="2">
    <source>
        <dbReference type="ARBA" id="ARBA00022448"/>
    </source>
</evidence>
<dbReference type="Gene3D" id="2.170.130.10">
    <property type="entry name" value="TonB-dependent receptor, plug domain"/>
    <property type="match status" value="1"/>
</dbReference>
<comment type="subcellular location">
    <subcellularLocation>
        <location evidence="1">Cell outer membrane</location>
        <topology evidence="1">Multi-pass membrane protein</topology>
    </subcellularLocation>
</comment>
<dbReference type="SUPFAM" id="SSF56935">
    <property type="entry name" value="Porins"/>
    <property type="match status" value="1"/>
</dbReference>
<reference evidence="13" key="1">
    <citation type="submission" date="2021-01" db="EMBL/GenBank/DDBJ databases">
        <title>Modified the classification status of verrucomicrobia.</title>
        <authorList>
            <person name="Feng X."/>
        </authorList>
    </citation>
    <scope>NUCLEOTIDE SEQUENCE</scope>
    <source>
        <strain evidence="13">KCTC 13126</strain>
    </source>
</reference>
<keyword evidence="9" id="KW-0472">Membrane</keyword>
<dbReference type="EMBL" id="JAENIL010000005">
    <property type="protein sequence ID" value="MBK1876018.1"/>
    <property type="molecule type" value="Genomic_DNA"/>
</dbReference>
<keyword evidence="4" id="KW-0410">Iron transport</keyword>
<keyword evidence="8" id="KW-0406">Ion transport</keyword>
<organism evidence="13 14">
    <name type="scientific">Pelagicoccus mobilis</name>
    <dbReference type="NCBI Taxonomy" id="415221"/>
    <lineage>
        <taxon>Bacteria</taxon>
        <taxon>Pseudomonadati</taxon>
        <taxon>Verrucomicrobiota</taxon>
        <taxon>Opitutia</taxon>
        <taxon>Puniceicoccales</taxon>
        <taxon>Pelagicoccaceae</taxon>
        <taxon>Pelagicoccus</taxon>
    </lineage>
</organism>
<keyword evidence="7" id="KW-0408">Iron</keyword>
<accession>A0A934RYU1</accession>
<sequence>MKRTIPTQLRVGRSGLYAALCGLALTGFSAYAQTDSEEDSDDVYELSPFTIDGSKDQGYQATNTLSGNRLNTENRFVGASVTEVTKQLLEDLNIDDFEDVLNYVPNSAPAESGGLSSDPTGNESIFGVRYRVRGFLLTGFSRDFFKTRVAPDSYNTQRMSFSRGPNSVLFGIAEPGGVTNAVSTRASFEDTNRVGMRFDTWDSTRFHASLNRELIDDKLAVRFSTVYDDHRNHRNPWHNRSDRYYGAVTYKPFEKTTLRAQHEWGDAERYNVRSWAPSDGISVWEAAGSPALPEDLYNITTAGDRITPAERTALGMAEFWPAAHTVMTVGDVDQTGFHAGRWAIRTAENLVPGYGQGQNGTVSFTDDSVIPMTANVLGNGNRNMQEFSNTSLFFEQKLMENLFFEVAYNRQDTNNSPNFATGSRDTVYKDIKPTIRTVDPNNPRTETGIEITNPNFGKYFTFNNTPVTFNQNYDDETLRAMVSYELDLRERFEGKLGTILGRHSLAAMYETYDEGYLNQVYHHRNAMRRPDLKPGQGLWVALQNYIDIENQVFDVPDIAHMAPRVWAENAEDLPGSDPSGVAPFWFGVAGTNTFSETTSEMFAMQNYFWDNKIVTTFGWRSDDVDSWNVNAAVDPDTLLRSNVSLVDPKTGATSSVSAGGDTNSKGIVITPIPWLGFFYNESSNFRPSNADQVNIFGEGLGNEAGEGEDYGLKFYLMDGKVTGSLAYFETTFQNQSTRGPRAGPVGSFDQSRVASRAAIEEYYEDVVMQPELAEIWDTRGYLNNDTYYNTQDFSSEGWELSLTANPTPNWRMTFNLSKQENVSSNVAPALKEWAKFIRTAFDDFPELKALETTLLSSDGVTYNTVADNLDVHDQRIVEISSLEGFADQRQPEMSANFLTAYDFKEGALKNFGVGASFRWRDSAAVGYQLQDNGSGALDATRPYMNDSTEWLGVFASYRMKFEGGTRMRLQLNIDNLLDDESLNPLLSREVNGQRFDSRWVLPEGRSIAMSATFDF</sequence>
<feature type="signal peptide" evidence="11">
    <location>
        <begin position="1"/>
        <end position="32"/>
    </location>
</feature>
<keyword evidence="2" id="KW-0813">Transport</keyword>